<keyword evidence="2" id="KW-1185">Reference proteome</keyword>
<dbReference type="EMBL" id="SJPX01000003">
    <property type="protein sequence ID" value="TWU51565.1"/>
    <property type="molecule type" value="Genomic_DNA"/>
</dbReference>
<organism evidence="1 2">
    <name type="scientific">Rubripirellula reticaptiva</name>
    <dbReference type="NCBI Taxonomy" id="2528013"/>
    <lineage>
        <taxon>Bacteria</taxon>
        <taxon>Pseudomonadati</taxon>
        <taxon>Planctomycetota</taxon>
        <taxon>Planctomycetia</taxon>
        <taxon>Pirellulales</taxon>
        <taxon>Pirellulaceae</taxon>
        <taxon>Rubripirellula</taxon>
    </lineage>
</organism>
<comment type="caution">
    <text evidence="1">The sequence shown here is derived from an EMBL/GenBank/DDBJ whole genome shotgun (WGS) entry which is preliminary data.</text>
</comment>
<protein>
    <submittedName>
        <fullName evidence="1">Uncharacterized protein</fullName>
    </submittedName>
</protein>
<proteinExistence type="predicted"/>
<evidence type="ECO:0000313" key="1">
    <source>
        <dbReference type="EMBL" id="TWU51565.1"/>
    </source>
</evidence>
<gene>
    <name evidence="1" type="ORF">Poly59_31580</name>
</gene>
<reference evidence="1 2" key="1">
    <citation type="submission" date="2019-02" db="EMBL/GenBank/DDBJ databases">
        <title>Deep-cultivation of Planctomycetes and their phenomic and genomic characterization uncovers novel biology.</title>
        <authorList>
            <person name="Wiegand S."/>
            <person name="Jogler M."/>
            <person name="Boedeker C."/>
            <person name="Pinto D."/>
            <person name="Vollmers J."/>
            <person name="Rivas-Marin E."/>
            <person name="Kohn T."/>
            <person name="Peeters S.H."/>
            <person name="Heuer A."/>
            <person name="Rast P."/>
            <person name="Oberbeckmann S."/>
            <person name="Bunk B."/>
            <person name="Jeske O."/>
            <person name="Meyerdierks A."/>
            <person name="Storesund J.E."/>
            <person name="Kallscheuer N."/>
            <person name="Luecker S."/>
            <person name="Lage O.M."/>
            <person name="Pohl T."/>
            <person name="Merkel B.J."/>
            <person name="Hornburger P."/>
            <person name="Mueller R.-W."/>
            <person name="Bruemmer F."/>
            <person name="Labrenz M."/>
            <person name="Spormann A.M."/>
            <person name="Op Den Camp H."/>
            <person name="Overmann J."/>
            <person name="Amann R."/>
            <person name="Jetten M.S.M."/>
            <person name="Mascher T."/>
            <person name="Medema M.H."/>
            <person name="Devos D.P."/>
            <person name="Kaster A.-K."/>
            <person name="Ovreas L."/>
            <person name="Rohde M."/>
            <person name="Galperin M.Y."/>
            <person name="Jogler C."/>
        </authorList>
    </citation>
    <scope>NUCLEOTIDE SEQUENCE [LARGE SCALE GENOMIC DNA]</scope>
    <source>
        <strain evidence="1 2">Poly59</strain>
    </source>
</reference>
<sequence length="86" mass="9498">MGREWTDDSSVSSADPDRPTFVFNVASGDCDTPQIEWDLVVAAPIDNSYNRNGSRPDPSDEVQAKWACYMMKLFDKAVAVLSGQPQ</sequence>
<dbReference type="AlphaFoldDB" id="A0A5C6ESE5"/>
<accession>A0A5C6ESE5</accession>
<dbReference type="Proteomes" id="UP000317977">
    <property type="component" value="Unassembled WGS sequence"/>
</dbReference>
<name>A0A5C6ESE5_9BACT</name>
<evidence type="ECO:0000313" key="2">
    <source>
        <dbReference type="Proteomes" id="UP000317977"/>
    </source>
</evidence>